<accession>A0ABY7UM83</accession>
<evidence type="ECO:0000313" key="2">
    <source>
        <dbReference type="Proteomes" id="UP001218071"/>
    </source>
</evidence>
<sequence length="70" mass="7223">MIVPAPAVKANERISVGVALLLPPLCNATGIDLKVANALLTRGAFSAHTVSHSLLGRNLNSRGPTGILRP</sequence>
<dbReference type="EMBL" id="CP063194">
    <property type="protein sequence ID" value="WCZ39804.1"/>
    <property type="molecule type" value="Genomic_DNA"/>
</dbReference>
<protein>
    <submittedName>
        <fullName evidence="1">Uncharacterized protein</fullName>
    </submittedName>
</protein>
<name>A0ABY7UM83_9CORY</name>
<proteinExistence type="predicted"/>
<reference evidence="1 2" key="1">
    <citation type="submission" date="2020-10" db="EMBL/GenBank/DDBJ databases">
        <title>Complete genome sequence of Corynebacterium jeddahense DSM 45997, type strain of Corynebacterium jeddahense.</title>
        <authorList>
            <person name="Busche T."/>
            <person name="Kalinowski J."/>
            <person name="Ruckert C."/>
        </authorList>
    </citation>
    <scope>NUCLEOTIDE SEQUENCE [LARGE SCALE GENOMIC DNA]</scope>
    <source>
        <strain evidence="1 2">DSM 45997</strain>
    </source>
</reference>
<keyword evidence="2" id="KW-1185">Reference proteome</keyword>
<evidence type="ECO:0000313" key="1">
    <source>
        <dbReference type="EMBL" id="WCZ39804.1"/>
    </source>
</evidence>
<gene>
    <name evidence="1" type="ORF">CJEDD_11175</name>
</gene>
<organism evidence="1 2">
    <name type="scientific">Corynebacterium jeddahense</name>
    <dbReference type="NCBI Taxonomy" id="1414719"/>
    <lineage>
        <taxon>Bacteria</taxon>
        <taxon>Bacillati</taxon>
        <taxon>Actinomycetota</taxon>
        <taxon>Actinomycetes</taxon>
        <taxon>Mycobacteriales</taxon>
        <taxon>Corynebacteriaceae</taxon>
        <taxon>Corynebacterium</taxon>
    </lineage>
</organism>
<dbReference type="Proteomes" id="UP001218071">
    <property type="component" value="Chromosome"/>
</dbReference>